<keyword evidence="4 5" id="KW-0472">Membrane</keyword>
<dbReference type="PANTHER" id="PTHR24092">
    <property type="entry name" value="PROBABLE PHOSPHOLIPID-TRANSPORTING ATPASE"/>
    <property type="match status" value="1"/>
</dbReference>
<dbReference type="InterPro" id="IPR018303">
    <property type="entry name" value="ATPase_P-typ_P_site"/>
</dbReference>
<keyword evidence="3 5" id="KW-1133">Transmembrane helix</keyword>
<evidence type="ECO:0000256" key="4">
    <source>
        <dbReference type="ARBA" id="ARBA00023136"/>
    </source>
</evidence>
<dbReference type="GO" id="GO:0005886">
    <property type="term" value="C:plasma membrane"/>
    <property type="evidence" value="ECO:0007669"/>
    <property type="project" value="TreeGrafter"/>
</dbReference>
<dbReference type="OrthoDB" id="377733at2759"/>
<dbReference type="GO" id="GO:0140326">
    <property type="term" value="F:ATPase-coupled intramembrane lipid transporter activity"/>
    <property type="evidence" value="ECO:0007669"/>
    <property type="project" value="TreeGrafter"/>
</dbReference>
<sequence>MTGAIGCFVWLHSLPGDNILFLLPEVSSNISLSAFINFWTFVIILQAVIPLPLYVTIEGVRLVQNVFISNDIELYDPVRKKQIEVHAFNIPEDLGQIEYVFCDKTGTLTKNKMVFKRAVINGIDYCADEDIPEEMLNVNSDNETVVTSARLSTVREFIPFVPTPEFNSTQQGCFGLPTSHSSPSLDGLKPLSEEELRNCQRVQDFFLCLTICNSCVVSANKNVTDPVGLNPLLL</sequence>
<dbReference type="SUPFAM" id="SSF56784">
    <property type="entry name" value="HAD-like"/>
    <property type="match status" value="1"/>
</dbReference>
<evidence type="ECO:0000256" key="2">
    <source>
        <dbReference type="ARBA" id="ARBA00022692"/>
    </source>
</evidence>
<keyword evidence="2 5" id="KW-0812">Transmembrane</keyword>
<feature type="transmembrane region" description="Helical" evidence="5">
    <location>
        <begin position="32"/>
        <end position="55"/>
    </location>
</feature>
<protein>
    <submittedName>
        <fullName evidence="8">P-type phospholipid transporter</fullName>
    </submittedName>
</protein>
<dbReference type="InterPro" id="IPR036412">
    <property type="entry name" value="HAD-like_sf"/>
</dbReference>
<proteinExistence type="predicted"/>
<dbReference type="Proteomes" id="UP000278807">
    <property type="component" value="Unassembled WGS sequence"/>
</dbReference>
<evidence type="ECO:0000256" key="1">
    <source>
        <dbReference type="ARBA" id="ARBA00004370"/>
    </source>
</evidence>
<dbReference type="PROSITE" id="PS00154">
    <property type="entry name" value="ATPASE_E1_E2"/>
    <property type="match status" value="1"/>
</dbReference>
<dbReference type="WBParaSite" id="HNAJ_0000535201-mRNA-1">
    <property type="protein sequence ID" value="HNAJ_0000535201-mRNA-1"/>
    <property type="gene ID" value="HNAJ_0000535201"/>
</dbReference>
<evidence type="ECO:0000256" key="3">
    <source>
        <dbReference type="ARBA" id="ARBA00022989"/>
    </source>
</evidence>
<dbReference type="Gene3D" id="3.40.1110.10">
    <property type="entry name" value="Calcium-transporting ATPase, cytoplasmic domain N"/>
    <property type="match status" value="1"/>
</dbReference>
<dbReference type="GO" id="GO:0045332">
    <property type="term" value="P:phospholipid translocation"/>
    <property type="evidence" value="ECO:0007669"/>
    <property type="project" value="TreeGrafter"/>
</dbReference>
<reference evidence="6 7" key="2">
    <citation type="submission" date="2018-11" db="EMBL/GenBank/DDBJ databases">
        <authorList>
            <consortium name="Pathogen Informatics"/>
        </authorList>
    </citation>
    <scope>NUCLEOTIDE SEQUENCE [LARGE SCALE GENOMIC DNA]</scope>
</reference>
<organism evidence="8">
    <name type="scientific">Rodentolepis nana</name>
    <name type="common">Dwarf tapeworm</name>
    <name type="synonym">Hymenolepis nana</name>
    <dbReference type="NCBI Taxonomy" id="102285"/>
    <lineage>
        <taxon>Eukaryota</taxon>
        <taxon>Metazoa</taxon>
        <taxon>Spiralia</taxon>
        <taxon>Lophotrochozoa</taxon>
        <taxon>Platyhelminthes</taxon>
        <taxon>Cestoda</taxon>
        <taxon>Eucestoda</taxon>
        <taxon>Cyclophyllidea</taxon>
        <taxon>Hymenolepididae</taxon>
        <taxon>Rodentolepis</taxon>
    </lineage>
</organism>
<dbReference type="AlphaFoldDB" id="A0A0R3TE63"/>
<evidence type="ECO:0000313" key="7">
    <source>
        <dbReference type="Proteomes" id="UP000278807"/>
    </source>
</evidence>
<evidence type="ECO:0000313" key="8">
    <source>
        <dbReference type="WBParaSite" id="HNAJ_0000535201-mRNA-1"/>
    </source>
</evidence>
<gene>
    <name evidence="6" type="ORF">HNAJ_LOCUS5352</name>
</gene>
<evidence type="ECO:0000313" key="6">
    <source>
        <dbReference type="EMBL" id="VDO01212.1"/>
    </source>
</evidence>
<dbReference type="EMBL" id="UZAE01004475">
    <property type="protein sequence ID" value="VDO01212.1"/>
    <property type="molecule type" value="Genomic_DNA"/>
</dbReference>
<reference evidence="8" key="1">
    <citation type="submission" date="2017-02" db="UniProtKB">
        <authorList>
            <consortium name="WormBaseParasite"/>
        </authorList>
    </citation>
    <scope>IDENTIFICATION</scope>
</reference>
<evidence type="ECO:0000256" key="5">
    <source>
        <dbReference type="SAM" id="Phobius"/>
    </source>
</evidence>
<dbReference type="Gene3D" id="3.40.50.1000">
    <property type="entry name" value="HAD superfamily/HAD-like"/>
    <property type="match status" value="1"/>
</dbReference>
<keyword evidence="7" id="KW-1185">Reference proteome</keyword>
<dbReference type="PANTHER" id="PTHR24092:SF218">
    <property type="entry name" value="PHOSPHOLIPID-TRANSPORTING ATPASE"/>
    <property type="match status" value="1"/>
</dbReference>
<accession>A0A0R3TE63</accession>
<dbReference type="STRING" id="102285.A0A0R3TE63"/>
<dbReference type="GO" id="GO:0000166">
    <property type="term" value="F:nucleotide binding"/>
    <property type="evidence" value="ECO:0007669"/>
    <property type="project" value="InterPro"/>
</dbReference>
<dbReference type="InterPro" id="IPR023214">
    <property type="entry name" value="HAD_sf"/>
</dbReference>
<dbReference type="InterPro" id="IPR023299">
    <property type="entry name" value="ATPase_P-typ_cyto_dom_N"/>
</dbReference>
<dbReference type="Gene3D" id="1.20.1110.10">
    <property type="entry name" value="Calcium-transporting ATPase, transmembrane domain"/>
    <property type="match status" value="1"/>
</dbReference>
<name>A0A0R3TE63_RODNA</name>
<comment type="subcellular location">
    <subcellularLocation>
        <location evidence="1">Membrane</location>
    </subcellularLocation>
</comment>